<proteinExistence type="predicted"/>
<reference evidence="3 4" key="1">
    <citation type="journal article" date="2018" name="IMA Fungus">
        <title>IMA Genome-F 9: Draft genome sequence of Annulohypoxylon stygium, Aspergillus mulundensis, Berkeleyomyces basicola (syn. Thielaviopsis basicola), Ceratocystis smalleyi, two Cercospora beticola strains, Coleophoma cylindrospora, Fusarium fracticaudum, Phialophora cf. hyalina, and Morchella septimelata.</title>
        <authorList>
            <person name="Wingfield B.D."/>
            <person name="Bills G.F."/>
            <person name="Dong Y."/>
            <person name="Huang W."/>
            <person name="Nel W.J."/>
            <person name="Swalarsk-Parry B.S."/>
            <person name="Vaghefi N."/>
            <person name="Wilken P.M."/>
            <person name="An Z."/>
            <person name="de Beer Z.W."/>
            <person name="De Vos L."/>
            <person name="Chen L."/>
            <person name="Duong T.A."/>
            <person name="Gao Y."/>
            <person name="Hammerbacher A."/>
            <person name="Kikkert J.R."/>
            <person name="Li Y."/>
            <person name="Li H."/>
            <person name="Li K."/>
            <person name="Li Q."/>
            <person name="Liu X."/>
            <person name="Ma X."/>
            <person name="Naidoo K."/>
            <person name="Pethybridge S.J."/>
            <person name="Sun J."/>
            <person name="Steenkamp E.T."/>
            <person name="van der Nest M.A."/>
            <person name="van Wyk S."/>
            <person name="Wingfield M.J."/>
            <person name="Xiong C."/>
            <person name="Yue Q."/>
            <person name="Zhang X."/>
        </authorList>
    </citation>
    <scope>NUCLEOTIDE SEQUENCE [LARGE SCALE GENOMIC DNA]</scope>
    <source>
        <strain evidence="3 4">BP 5553</strain>
    </source>
</reference>
<comment type="caution">
    <text evidence="3">The sequence shown here is derived from an EMBL/GenBank/DDBJ whole genome shotgun (WGS) entry which is preliminary data.</text>
</comment>
<feature type="region of interest" description="Disordered" evidence="1">
    <location>
        <begin position="333"/>
        <end position="377"/>
    </location>
</feature>
<keyword evidence="2" id="KW-0472">Membrane</keyword>
<organism evidence="3 4">
    <name type="scientific">Venustampulla echinocandica</name>
    <dbReference type="NCBI Taxonomy" id="2656787"/>
    <lineage>
        <taxon>Eukaryota</taxon>
        <taxon>Fungi</taxon>
        <taxon>Dikarya</taxon>
        <taxon>Ascomycota</taxon>
        <taxon>Pezizomycotina</taxon>
        <taxon>Leotiomycetes</taxon>
        <taxon>Helotiales</taxon>
        <taxon>Pleuroascaceae</taxon>
        <taxon>Venustampulla</taxon>
    </lineage>
</organism>
<dbReference type="Proteomes" id="UP000254866">
    <property type="component" value="Unassembled WGS sequence"/>
</dbReference>
<feature type="compositionally biased region" description="Polar residues" evidence="1">
    <location>
        <begin position="252"/>
        <end position="272"/>
    </location>
</feature>
<evidence type="ECO:0000313" key="3">
    <source>
        <dbReference type="EMBL" id="RDL34500.1"/>
    </source>
</evidence>
<dbReference type="RefSeq" id="XP_031867482.1">
    <property type="nucleotide sequence ID" value="XM_032016251.1"/>
</dbReference>
<dbReference type="AlphaFoldDB" id="A0A370TH51"/>
<accession>A0A370TH51</accession>
<evidence type="ECO:0000256" key="1">
    <source>
        <dbReference type="SAM" id="MobiDB-lite"/>
    </source>
</evidence>
<feature type="transmembrane region" description="Helical" evidence="2">
    <location>
        <begin position="283"/>
        <end position="306"/>
    </location>
</feature>
<evidence type="ECO:0000256" key="2">
    <source>
        <dbReference type="SAM" id="Phobius"/>
    </source>
</evidence>
<keyword evidence="2" id="KW-0812">Transmembrane</keyword>
<keyword evidence="4" id="KW-1185">Reference proteome</keyword>
<evidence type="ECO:0000313" key="4">
    <source>
        <dbReference type="Proteomes" id="UP000254866"/>
    </source>
</evidence>
<feature type="region of interest" description="Disordered" evidence="1">
    <location>
        <begin position="249"/>
        <end position="277"/>
    </location>
</feature>
<dbReference type="EMBL" id="NPIC01000007">
    <property type="protein sequence ID" value="RDL34500.1"/>
    <property type="molecule type" value="Genomic_DNA"/>
</dbReference>
<gene>
    <name evidence="3" type="ORF">BP5553_07628</name>
</gene>
<protein>
    <submittedName>
        <fullName evidence="3">Uncharacterized protein</fullName>
    </submittedName>
</protein>
<sequence>MVVTYLSLLELVSVRTNTPESTKGGTQHLVLRPSYGAVPASFPWEHHGAITEDWTRYGSGSGAQPLRRNVATVLDVWKHWAVLPRTQSSSLPLQSPVQLLFRKFRPWRRLVTGASGSAPRRHWLRQRVARLSQSQQNRRPPESCNLRLQPAPAPAPAPAPTPAPCTVVPAQHLLYAGHSSAPGAWPRSYSTRRYCTYVRSSHGSTADGGAGSVMCRRALIGALFNGCLTKDEALRTGYVLATVRSTDEPSVWSPSKFQQPQQPLEQPWSPLSPQVPGPKTGRLWSTAVVAPPMFLAGVLGTAALYARSAWIRPKNHAPYDVFALRLRALAEHEAMKSPRNPPNRNHRPTVAISEDEPTEPLDHANPLTSPKRTNTQW</sequence>
<feature type="compositionally biased region" description="Polar residues" evidence="1">
    <location>
        <begin position="366"/>
        <end position="377"/>
    </location>
</feature>
<keyword evidence="2" id="KW-1133">Transmembrane helix</keyword>
<feature type="region of interest" description="Disordered" evidence="1">
    <location>
        <begin position="130"/>
        <end position="163"/>
    </location>
</feature>
<feature type="compositionally biased region" description="Pro residues" evidence="1">
    <location>
        <begin position="151"/>
        <end position="163"/>
    </location>
</feature>
<name>A0A370TH51_9HELO</name>
<dbReference type="GeneID" id="43600477"/>